<dbReference type="GO" id="GO:0000398">
    <property type="term" value="P:mRNA splicing, via spliceosome"/>
    <property type="evidence" value="ECO:0007669"/>
    <property type="project" value="UniProtKB-UniRule"/>
</dbReference>
<keyword evidence="3 9" id="KW-0507">mRNA processing</keyword>
<evidence type="ECO:0000256" key="9">
    <source>
        <dbReference type="RuleBase" id="RU365048"/>
    </source>
</evidence>
<evidence type="ECO:0000256" key="6">
    <source>
        <dbReference type="ARBA" id="ARBA00023187"/>
    </source>
</evidence>
<keyword evidence="5 9" id="KW-0694">RNA-binding</keyword>
<dbReference type="InterPro" id="IPR034103">
    <property type="entry name" value="Lsm8"/>
</dbReference>
<comment type="function">
    <text evidence="9">Plays role in pre-mRNA splicing as component of the U4/U6-U5 tri-snRNP complex that is involved in spliceosome assembly, and as component of the precatalytic spliceosome (spliceosome B complex). The heptameric LSM2-8 complex binds specifically to the 3'-terminal U-tract of U6 snRNA.</text>
</comment>
<dbReference type="Pfam" id="PF01423">
    <property type="entry name" value="LSM"/>
    <property type="match status" value="1"/>
</dbReference>
<dbReference type="KEGG" id="pan:PODANSg5898"/>
<dbReference type="HOGENOM" id="CLU_076902_8_1_1"/>
<dbReference type="GeneID" id="6193324"/>
<dbReference type="Gene3D" id="2.30.30.100">
    <property type="match status" value="1"/>
</dbReference>
<proteinExistence type="inferred from homology"/>
<dbReference type="VEuPathDB" id="FungiDB:PODANS_1_11950"/>
<feature type="domain" description="Sm" evidence="11">
    <location>
        <begin position="45"/>
        <end position="124"/>
    </location>
</feature>
<comment type="subunit">
    <text evidence="9">LSm subunits form a heteromer with a doughnut shape.</text>
</comment>
<keyword evidence="6 9" id="KW-0508">mRNA splicing</keyword>
<reference evidence="12" key="1">
    <citation type="journal article" date="2008" name="Genome Biol.">
        <title>The genome sequence of the model ascomycete fungus Podospora anserina.</title>
        <authorList>
            <person name="Espagne E."/>
            <person name="Lespinet O."/>
            <person name="Malagnac F."/>
            <person name="Da Silva C."/>
            <person name="Jaillon O."/>
            <person name="Porcel B.M."/>
            <person name="Couloux A."/>
            <person name="Aury J.-M."/>
            <person name="Segurens B."/>
            <person name="Poulain J."/>
            <person name="Anthouard V."/>
            <person name="Grossetete S."/>
            <person name="Khalili H."/>
            <person name="Coppin E."/>
            <person name="Dequard-Chablat M."/>
            <person name="Picard M."/>
            <person name="Contamine V."/>
            <person name="Arnaise S."/>
            <person name="Bourdais A."/>
            <person name="Berteaux-Lecellier V."/>
            <person name="Gautheret D."/>
            <person name="de Vries R.P."/>
            <person name="Battaglia E."/>
            <person name="Coutinho P.M."/>
            <person name="Danchin E.G.J."/>
            <person name="Henrissat B."/>
            <person name="El Khoury R."/>
            <person name="Sainsard-Chanet A."/>
            <person name="Boivin A."/>
            <person name="Pinan-Lucarre B."/>
            <person name="Sellem C.H."/>
            <person name="Debuchy R."/>
            <person name="Wincker P."/>
            <person name="Weissenbach J."/>
            <person name="Silar P."/>
        </authorList>
    </citation>
    <scope>NUCLEOTIDE SEQUENCE [LARGE SCALE GENOMIC DNA]</scope>
    <source>
        <strain evidence="12">S mat+</strain>
    </source>
</reference>
<dbReference type="GO" id="GO:0046540">
    <property type="term" value="C:U4/U6 x U5 tri-snRNP complex"/>
    <property type="evidence" value="ECO:0007669"/>
    <property type="project" value="UniProtKB-UniRule"/>
</dbReference>
<sequence length="144" mass="15577">KPSFSPTPQHHPSSHSQPPNPQQNVNQQLHLQSAPLPSPPPILPFRPPILTLSPSEKVCIITTDGRTLVGTLAAYDNTTNLVLQNTIERIIRTPDDAEPSAQVPLGLYLIRGENVCTIGLVDEALDDSINWAEVKGAVIGTTKH</sequence>
<evidence type="ECO:0000259" key="11">
    <source>
        <dbReference type="PROSITE" id="PS52002"/>
    </source>
</evidence>
<dbReference type="InterPro" id="IPR044642">
    <property type="entry name" value="PTHR15588"/>
</dbReference>
<comment type="similarity">
    <text evidence="2 9">Belongs to the snRNP Sm proteins family.</text>
</comment>
<evidence type="ECO:0000313" key="12">
    <source>
        <dbReference type="EMBL" id="CAP69536.1"/>
    </source>
</evidence>
<dbReference type="PROSITE" id="PS52002">
    <property type="entry name" value="SM"/>
    <property type="match status" value="1"/>
</dbReference>
<keyword evidence="7 9" id="KW-0539">Nucleus</keyword>
<dbReference type="PANTHER" id="PTHR15588">
    <property type="entry name" value="LSM1"/>
    <property type="match status" value="1"/>
</dbReference>
<evidence type="ECO:0000256" key="4">
    <source>
        <dbReference type="ARBA" id="ARBA00022728"/>
    </source>
</evidence>
<dbReference type="SUPFAM" id="SSF50182">
    <property type="entry name" value="Sm-like ribonucleoproteins"/>
    <property type="match status" value="1"/>
</dbReference>
<name>B2AYR2_PODAN</name>
<dbReference type="AlphaFoldDB" id="B2AYR2"/>
<dbReference type="CDD" id="cd01727">
    <property type="entry name" value="LSm8"/>
    <property type="match status" value="1"/>
</dbReference>
<evidence type="ECO:0000256" key="2">
    <source>
        <dbReference type="ARBA" id="ARBA00006850"/>
    </source>
</evidence>
<organism evidence="12">
    <name type="scientific">Podospora anserina (strain S / ATCC MYA-4624 / DSM 980 / FGSC 10383)</name>
    <name type="common">Pleurage anserina</name>
    <dbReference type="NCBI Taxonomy" id="515849"/>
    <lineage>
        <taxon>Eukaryota</taxon>
        <taxon>Fungi</taxon>
        <taxon>Dikarya</taxon>
        <taxon>Ascomycota</taxon>
        <taxon>Pezizomycotina</taxon>
        <taxon>Sordariomycetes</taxon>
        <taxon>Sordariomycetidae</taxon>
        <taxon>Sordariales</taxon>
        <taxon>Podosporaceae</taxon>
        <taxon>Podospora</taxon>
        <taxon>Podospora anserina</taxon>
    </lineage>
</organism>
<dbReference type="FunFam" id="2.30.30.100:FF:000027">
    <property type="entry name" value="U6 snRNA-associated Sm-like protein LSm8"/>
    <property type="match status" value="1"/>
</dbReference>
<reference evidence="12" key="2">
    <citation type="submission" date="2008-07" db="EMBL/GenBank/DDBJ databases">
        <authorList>
            <person name="Genoscope - CEA"/>
        </authorList>
    </citation>
    <scope>NUCLEOTIDE SEQUENCE</scope>
    <source>
        <strain evidence="12">S mat+</strain>
    </source>
</reference>
<dbReference type="OrthoDB" id="422364at2759"/>
<evidence type="ECO:0000256" key="7">
    <source>
        <dbReference type="ARBA" id="ARBA00023242"/>
    </source>
</evidence>
<dbReference type="PANTHER" id="PTHR15588:SF9">
    <property type="entry name" value="U6 SNRNA-ASSOCIATED SM-LIKE PROTEIN LSM8"/>
    <property type="match status" value="1"/>
</dbReference>
<protein>
    <recommendedName>
        <fullName evidence="9">LSM2-LSM8 complex subunit LSM8</fullName>
    </recommendedName>
</protein>
<accession>B2AYR2</accession>
<evidence type="ECO:0000256" key="3">
    <source>
        <dbReference type="ARBA" id="ARBA00022664"/>
    </source>
</evidence>
<dbReference type="GO" id="GO:0003729">
    <property type="term" value="F:mRNA binding"/>
    <property type="evidence" value="ECO:0007669"/>
    <property type="project" value="TreeGrafter"/>
</dbReference>
<evidence type="ECO:0000256" key="5">
    <source>
        <dbReference type="ARBA" id="ARBA00022884"/>
    </source>
</evidence>
<dbReference type="GO" id="GO:0071011">
    <property type="term" value="C:precatalytic spliceosome"/>
    <property type="evidence" value="ECO:0007669"/>
    <property type="project" value="TreeGrafter"/>
</dbReference>
<comment type="subcellular location">
    <subcellularLocation>
        <location evidence="1 9">Nucleus</location>
    </subcellularLocation>
</comment>
<dbReference type="SMART" id="SM00651">
    <property type="entry name" value="Sm"/>
    <property type="match status" value="1"/>
</dbReference>
<dbReference type="InterPro" id="IPR047575">
    <property type="entry name" value="Sm"/>
</dbReference>
<evidence type="ECO:0000256" key="8">
    <source>
        <dbReference type="ARBA" id="ARBA00023274"/>
    </source>
</evidence>
<dbReference type="InterPro" id="IPR010920">
    <property type="entry name" value="LSM_dom_sf"/>
</dbReference>
<dbReference type="RefSeq" id="XP_001908863.1">
    <property type="nucleotide sequence ID" value="XM_001908828.1"/>
</dbReference>
<keyword evidence="4 9" id="KW-0747">Spliceosome</keyword>
<dbReference type="InterPro" id="IPR001163">
    <property type="entry name" value="Sm_dom_euk/arc"/>
</dbReference>
<feature type="region of interest" description="Disordered" evidence="10">
    <location>
        <begin position="1"/>
        <end position="26"/>
    </location>
</feature>
<gene>
    <name evidence="9" type="primary">LSM8</name>
    <name evidence="12" type="ORF">PODANS_1_11950</name>
</gene>
<evidence type="ECO:0000256" key="1">
    <source>
        <dbReference type="ARBA" id="ARBA00004123"/>
    </source>
</evidence>
<feature type="non-terminal residue" evidence="12">
    <location>
        <position position="1"/>
    </location>
</feature>
<dbReference type="GO" id="GO:0005688">
    <property type="term" value="C:U6 snRNP"/>
    <property type="evidence" value="ECO:0007669"/>
    <property type="project" value="UniProtKB-UniRule"/>
</dbReference>
<keyword evidence="8 9" id="KW-0687">Ribonucleoprotein</keyword>
<dbReference type="EMBL" id="CU633901">
    <property type="protein sequence ID" value="CAP69536.1"/>
    <property type="molecule type" value="Genomic_DNA"/>
</dbReference>
<evidence type="ECO:0000256" key="10">
    <source>
        <dbReference type="SAM" id="MobiDB-lite"/>
    </source>
</evidence>